<dbReference type="KEGG" id="sbae:DSM104329_02729"/>
<keyword evidence="8" id="KW-1003">Cell membrane</keyword>
<evidence type="ECO:0000256" key="25">
    <source>
        <dbReference type="SAM" id="Phobius"/>
    </source>
</evidence>
<keyword evidence="10" id="KW-0808">Transferase</keyword>
<dbReference type="AlphaFoldDB" id="A0A9E6XY48"/>
<comment type="subcellular location">
    <subcellularLocation>
        <location evidence="2">Cell membrane</location>
        <topology evidence="2">Multi-pass membrane protein</topology>
    </subcellularLocation>
</comment>
<comment type="pathway">
    <text evidence="3">Phospholipid metabolism; CDP-diacylglycerol biosynthesis; CDP-diacylglycerol from sn-glycerol 3-phosphate: step 3/3.</text>
</comment>
<gene>
    <name evidence="26" type="ORF">DSM104329_02729</name>
</gene>
<evidence type="ECO:0000256" key="20">
    <source>
        <dbReference type="ARBA" id="ARBA00032253"/>
    </source>
</evidence>
<evidence type="ECO:0000256" key="12">
    <source>
        <dbReference type="ARBA" id="ARBA00022695"/>
    </source>
</evidence>
<feature type="transmembrane region" description="Helical" evidence="25">
    <location>
        <begin position="80"/>
        <end position="97"/>
    </location>
</feature>
<dbReference type="Proteomes" id="UP001162834">
    <property type="component" value="Chromosome"/>
</dbReference>
<evidence type="ECO:0000256" key="4">
    <source>
        <dbReference type="ARBA" id="ARBA00005189"/>
    </source>
</evidence>
<dbReference type="EMBL" id="CP087164">
    <property type="protein sequence ID" value="UGS36325.1"/>
    <property type="molecule type" value="Genomic_DNA"/>
</dbReference>
<dbReference type="Pfam" id="PF01148">
    <property type="entry name" value="CTP_transf_1"/>
    <property type="match status" value="1"/>
</dbReference>
<proteinExistence type="inferred from homology"/>
<feature type="region of interest" description="Disordered" evidence="24">
    <location>
        <begin position="1"/>
        <end position="26"/>
    </location>
</feature>
<sequence>MAARGRRPPPRRRSARDLRGAAPRRRGGSELGARVLVAVPAIAVALFIVARGGWVFAGALIILGIACMGELFTMLRHGNPVRLAGFAGLAGMLVAAQLGGPDAVLAAFIFTLPLIFLLGQMQPRCGAPGLSVTALGLMWIAVPLAHAVMLRDLPHGDAIVIDVLVGTFIGDTGAYLGGRAFGRRPLAPMISPNKTVEGLLIGMVAAVAGVWFAGLYQDWLSGPQALLLGIAVAVAAPLGDLFESYVKRDARVKDSGALFGAHGGALDRLDAVLFSAVVGYYVWHAML</sequence>
<evidence type="ECO:0000256" key="15">
    <source>
        <dbReference type="ARBA" id="ARBA00023136"/>
    </source>
</evidence>
<reference evidence="26" key="1">
    <citation type="journal article" date="2022" name="Int. J. Syst. Evol. Microbiol.">
        <title>Pseudomonas aegrilactucae sp. nov. and Pseudomonas morbosilactucae sp. nov., pathogens causing bacterial rot of lettuce in Japan.</title>
        <authorList>
            <person name="Sawada H."/>
            <person name="Fujikawa T."/>
            <person name="Satou M."/>
        </authorList>
    </citation>
    <scope>NUCLEOTIDE SEQUENCE</scope>
    <source>
        <strain evidence="26">0166_1</strain>
    </source>
</reference>
<evidence type="ECO:0000256" key="22">
    <source>
        <dbReference type="ARBA" id="ARBA00032743"/>
    </source>
</evidence>
<keyword evidence="17" id="KW-1208">Phospholipid metabolism</keyword>
<evidence type="ECO:0000256" key="16">
    <source>
        <dbReference type="ARBA" id="ARBA00023209"/>
    </source>
</evidence>
<evidence type="ECO:0000256" key="24">
    <source>
        <dbReference type="SAM" id="MobiDB-lite"/>
    </source>
</evidence>
<comment type="similarity">
    <text evidence="5">Belongs to the CDS family.</text>
</comment>
<evidence type="ECO:0000256" key="13">
    <source>
        <dbReference type="ARBA" id="ARBA00022989"/>
    </source>
</evidence>
<evidence type="ECO:0000256" key="5">
    <source>
        <dbReference type="ARBA" id="ARBA00010185"/>
    </source>
</evidence>
<evidence type="ECO:0000256" key="10">
    <source>
        <dbReference type="ARBA" id="ARBA00022679"/>
    </source>
</evidence>
<keyword evidence="27" id="KW-1185">Reference proteome</keyword>
<dbReference type="PANTHER" id="PTHR46382:SF1">
    <property type="entry name" value="PHOSPHATIDATE CYTIDYLYLTRANSFERASE"/>
    <property type="match status" value="1"/>
</dbReference>
<dbReference type="EC" id="2.7.7.41" evidence="6"/>
<evidence type="ECO:0000256" key="23">
    <source>
        <dbReference type="ARBA" id="ARBA00033406"/>
    </source>
</evidence>
<feature type="compositionally biased region" description="Basic residues" evidence="24">
    <location>
        <begin position="1"/>
        <end position="14"/>
    </location>
</feature>
<evidence type="ECO:0000256" key="18">
    <source>
        <dbReference type="ARBA" id="ARBA00029893"/>
    </source>
</evidence>
<evidence type="ECO:0000256" key="21">
    <source>
        <dbReference type="ARBA" id="ARBA00032396"/>
    </source>
</evidence>
<keyword evidence="14" id="KW-0443">Lipid metabolism</keyword>
<protein>
    <recommendedName>
        <fullName evidence="7">Phosphatidate cytidylyltransferase</fullName>
        <ecNumber evidence="6">2.7.7.41</ecNumber>
    </recommendedName>
    <alternativeName>
        <fullName evidence="20">CDP-DAG synthase</fullName>
    </alternativeName>
    <alternativeName>
        <fullName evidence="22">CDP-DG synthase</fullName>
    </alternativeName>
    <alternativeName>
        <fullName evidence="18">CDP-diacylglycerol synthase</fullName>
    </alternativeName>
    <alternativeName>
        <fullName evidence="21">CDP-diglyceride pyrophosphorylase</fullName>
    </alternativeName>
    <alternativeName>
        <fullName evidence="23">CDP-diglyceride synthase</fullName>
    </alternativeName>
    <alternativeName>
        <fullName evidence="19">CTP:phosphatidate cytidylyltransferase</fullName>
    </alternativeName>
</protein>
<evidence type="ECO:0000256" key="19">
    <source>
        <dbReference type="ARBA" id="ARBA00031825"/>
    </source>
</evidence>
<dbReference type="GO" id="GO:0005886">
    <property type="term" value="C:plasma membrane"/>
    <property type="evidence" value="ECO:0007669"/>
    <property type="project" value="UniProtKB-SubCell"/>
</dbReference>
<feature type="transmembrane region" description="Helical" evidence="25">
    <location>
        <begin position="54"/>
        <end position="73"/>
    </location>
</feature>
<organism evidence="26 27">
    <name type="scientific">Capillimicrobium parvum</name>
    <dbReference type="NCBI Taxonomy" id="2884022"/>
    <lineage>
        <taxon>Bacteria</taxon>
        <taxon>Bacillati</taxon>
        <taxon>Actinomycetota</taxon>
        <taxon>Thermoleophilia</taxon>
        <taxon>Solirubrobacterales</taxon>
        <taxon>Capillimicrobiaceae</taxon>
        <taxon>Capillimicrobium</taxon>
    </lineage>
</organism>
<dbReference type="GO" id="GO:0004605">
    <property type="term" value="F:phosphatidate cytidylyltransferase activity"/>
    <property type="evidence" value="ECO:0007669"/>
    <property type="project" value="UniProtKB-EC"/>
</dbReference>
<feature type="transmembrane region" description="Helical" evidence="25">
    <location>
        <begin position="222"/>
        <end position="242"/>
    </location>
</feature>
<evidence type="ECO:0000256" key="17">
    <source>
        <dbReference type="ARBA" id="ARBA00023264"/>
    </source>
</evidence>
<keyword evidence="16" id="KW-0594">Phospholipid biosynthesis</keyword>
<evidence type="ECO:0000256" key="11">
    <source>
        <dbReference type="ARBA" id="ARBA00022692"/>
    </source>
</evidence>
<feature type="transmembrane region" description="Helical" evidence="25">
    <location>
        <begin position="103"/>
        <end position="119"/>
    </location>
</feature>
<evidence type="ECO:0000256" key="9">
    <source>
        <dbReference type="ARBA" id="ARBA00022516"/>
    </source>
</evidence>
<dbReference type="PANTHER" id="PTHR46382">
    <property type="entry name" value="PHOSPHATIDATE CYTIDYLYLTRANSFERASE"/>
    <property type="match status" value="1"/>
</dbReference>
<evidence type="ECO:0000256" key="2">
    <source>
        <dbReference type="ARBA" id="ARBA00004651"/>
    </source>
</evidence>
<evidence type="ECO:0000256" key="3">
    <source>
        <dbReference type="ARBA" id="ARBA00005119"/>
    </source>
</evidence>
<feature type="transmembrane region" description="Helical" evidence="25">
    <location>
        <begin position="158"/>
        <end position="177"/>
    </location>
</feature>
<feature type="transmembrane region" description="Helical" evidence="25">
    <location>
        <begin position="126"/>
        <end position="146"/>
    </location>
</feature>
<dbReference type="RefSeq" id="WP_259315998.1">
    <property type="nucleotide sequence ID" value="NZ_CP087164.1"/>
</dbReference>
<dbReference type="GO" id="GO:0016024">
    <property type="term" value="P:CDP-diacylglycerol biosynthetic process"/>
    <property type="evidence" value="ECO:0007669"/>
    <property type="project" value="TreeGrafter"/>
</dbReference>
<comment type="catalytic activity">
    <reaction evidence="1">
        <text>a 1,2-diacyl-sn-glycero-3-phosphate + CTP + H(+) = a CDP-1,2-diacyl-sn-glycerol + diphosphate</text>
        <dbReference type="Rhea" id="RHEA:16229"/>
        <dbReference type="ChEBI" id="CHEBI:15378"/>
        <dbReference type="ChEBI" id="CHEBI:33019"/>
        <dbReference type="ChEBI" id="CHEBI:37563"/>
        <dbReference type="ChEBI" id="CHEBI:58332"/>
        <dbReference type="ChEBI" id="CHEBI:58608"/>
        <dbReference type="EC" id="2.7.7.41"/>
    </reaction>
</comment>
<name>A0A9E6XY48_9ACTN</name>
<keyword evidence="11 25" id="KW-0812">Transmembrane</keyword>
<evidence type="ECO:0000256" key="1">
    <source>
        <dbReference type="ARBA" id="ARBA00001698"/>
    </source>
</evidence>
<keyword evidence="12" id="KW-0548">Nucleotidyltransferase</keyword>
<evidence type="ECO:0000256" key="6">
    <source>
        <dbReference type="ARBA" id="ARBA00012487"/>
    </source>
</evidence>
<keyword evidence="13 25" id="KW-1133">Transmembrane helix</keyword>
<keyword evidence="15 25" id="KW-0472">Membrane</keyword>
<accession>A0A9E6XY48</accession>
<feature type="transmembrane region" description="Helical" evidence="25">
    <location>
        <begin position="198"/>
        <end position="216"/>
    </location>
</feature>
<feature type="transmembrane region" description="Helical" evidence="25">
    <location>
        <begin position="31"/>
        <end position="48"/>
    </location>
</feature>
<evidence type="ECO:0000313" key="26">
    <source>
        <dbReference type="EMBL" id="UGS36325.1"/>
    </source>
</evidence>
<evidence type="ECO:0000313" key="27">
    <source>
        <dbReference type="Proteomes" id="UP001162834"/>
    </source>
</evidence>
<comment type="pathway">
    <text evidence="4">Lipid metabolism.</text>
</comment>
<keyword evidence="9" id="KW-0444">Lipid biosynthesis</keyword>
<evidence type="ECO:0000256" key="8">
    <source>
        <dbReference type="ARBA" id="ARBA00022475"/>
    </source>
</evidence>
<evidence type="ECO:0000256" key="14">
    <source>
        <dbReference type="ARBA" id="ARBA00023098"/>
    </source>
</evidence>
<evidence type="ECO:0000256" key="7">
    <source>
        <dbReference type="ARBA" id="ARBA00019373"/>
    </source>
</evidence>